<dbReference type="PANTHER" id="PTHR11709">
    <property type="entry name" value="MULTI-COPPER OXIDASE"/>
    <property type="match status" value="1"/>
</dbReference>
<dbReference type="InterPro" id="IPR001117">
    <property type="entry name" value="Cu-oxidase_2nd"/>
</dbReference>
<feature type="signal peptide" evidence="7">
    <location>
        <begin position="1"/>
        <end position="21"/>
    </location>
</feature>
<dbReference type="PROSITE" id="PS00079">
    <property type="entry name" value="MULTICOPPER_OXIDASE1"/>
    <property type="match status" value="1"/>
</dbReference>
<evidence type="ECO:0000259" key="10">
    <source>
        <dbReference type="Pfam" id="PF07732"/>
    </source>
</evidence>
<keyword evidence="5" id="KW-1015">Disulfide bond</keyword>
<evidence type="ECO:0000256" key="3">
    <source>
        <dbReference type="ARBA" id="ARBA00023002"/>
    </source>
</evidence>
<dbReference type="CDD" id="cd13903">
    <property type="entry name" value="CuRO_3_Tv-LCC_like"/>
    <property type="match status" value="1"/>
</dbReference>
<dbReference type="InterPro" id="IPR011706">
    <property type="entry name" value="Cu-oxidase_C"/>
</dbReference>
<dbReference type="PROSITE" id="PS00080">
    <property type="entry name" value="MULTICOPPER_OXIDASE2"/>
    <property type="match status" value="1"/>
</dbReference>
<keyword evidence="12" id="KW-1185">Reference proteome</keyword>
<evidence type="ECO:0000256" key="6">
    <source>
        <dbReference type="ARBA" id="ARBA00023180"/>
    </source>
</evidence>
<comment type="caution">
    <text evidence="11">The sequence shown here is derived from an EMBL/GenBank/DDBJ whole genome shotgun (WGS) entry which is preliminary data.</text>
</comment>
<dbReference type="InterPro" id="IPR008972">
    <property type="entry name" value="Cupredoxin"/>
</dbReference>
<dbReference type="InterPro" id="IPR002355">
    <property type="entry name" value="Cu_oxidase_Cu_BS"/>
</dbReference>
<proteinExistence type="inferred from homology"/>
<dbReference type="InterPro" id="IPR011707">
    <property type="entry name" value="Cu-oxidase-like_N"/>
</dbReference>
<dbReference type="GO" id="GO:0016491">
    <property type="term" value="F:oxidoreductase activity"/>
    <property type="evidence" value="ECO:0007669"/>
    <property type="project" value="UniProtKB-KW"/>
</dbReference>
<dbReference type="OrthoDB" id="2121828at2759"/>
<sequence>MRWGSSFTFVLFLTTAPVAKAAIGPVATLYVVNKNISPDGFTRPASVVNGAHPGPLIIAKKGETFKLNAVNQLSDITQERGTSIHWHGLFQKGTNFMDGAAGITQCPIAPGNAFQYSFSADSAGTFWYHSHFGLQYCDGVRGPIVIYDPSDPLKAFYDESTVITLSEWYHTVASSISGIPVADSTLINGKGRFPGGPKTDLAAVNVQQGKRYRLRVISISCGPSFTFSIDDHNLRVIEVEGNAVRPITVNSVNILAGQRYSIVLDACQPIGNYWIRAMPSSGRRNLPISFDGGINSAILRYKGAPNSEPTSVKQTTTNALVETDLHPLVSPFAPGRPQADGADMTVNLTFGFDPTTKKYSVNGAVFEPPSVPVLLQILNGARTPEELLPAGGVITVPRNKVIQVNVPSGLRGGPHPLHMHGHDFSVVRCADAGHFNFLDPVRRDVVNMGQTRGDFVSIRFKTDNPGPWIFHCHIDFHLGAGLAIVFAEAPYQTPKANPAPESWKNLCPIWDALPDDIKHTKLADKGVVNVTPNSRLSPCTIPAFLRPSWCEVSGSRYLSFNP</sequence>
<dbReference type="FunFam" id="2.60.40.420:FF:000045">
    <property type="entry name" value="Laccase 2"/>
    <property type="match status" value="1"/>
</dbReference>
<reference evidence="11" key="1">
    <citation type="submission" date="2020-11" db="EMBL/GenBank/DDBJ databases">
        <authorList>
            <consortium name="DOE Joint Genome Institute"/>
            <person name="Ahrendt S."/>
            <person name="Riley R."/>
            <person name="Andreopoulos W."/>
            <person name="Labutti K."/>
            <person name="Pangilinan J."/>
            <person name="Ruiz-Duenas F.J."/>
            <person name="Barrasa J.M."/>
            <person name="Sanchez-Garcia M."/>
            <person name="Camarero S."/>
            <person name="Miyauchi S."/>
            <person name="Serrano A."/>
            <person name="Linde D."/>
            <person name="Babiker R."/>
            <person name="Drula E."/>
            <person name="Ayuso-Fernandez I."/>
            <person name="Pacheco R."/>
            <person name="Padilla G."/>
            <person name="Ferreira P."/>
            <person name="Barriuso J."/>
            <person name="Kellner H."/>
            <person name="Castanera R."/>
            <person name="Alfaro M."/>
            <person name="Ramirez L."/>
            <person name="Pisabarro A.G."/>
            <person name="Kuo A."/>
            <person name="Tritt A."/>
            <person name="Lipzen A."/>
            <person name="He G."/>
            <person name="Yan M."/>
            <person name="Ng V."/>
            <person name="Cullen D."/>
            <person name="Martin F."/>
            <person name="Rosso M.-N."/>
            <person name="Henrissat B."/>
            <person name="Hibbett D."/>
            <person name="Martinez A.T."/>
            <person name="Grigoriev I.V."/>
        </authorList>
    </citation>
    <scope>NUCLEOTIDE SEQUENCE</scope>
    <source>
        <strain evidence="11">MF-IS2</strain>
    </source>
</reference>
<organism evidence="11 12">
    <name type="scientific">Macrolepiota fuliginosa MF-IS2</name>
    <dbReference type="NCBI Taxonomy" id="1400762"/>
    <lineage>
        <taxon>Eukaryota</taxon>
        <taxon>Fungi</taxon>
        <taxon>Dikarya</taxon>
        <taxon>Basidiomycota</taxon>
        <taxon>Agaricomycotina</taxon>
        <taxon>Agaricomycetes</taxon>
        <taxon>Agaricomycetidae</taxon>
        <taxon>Agaricales</taxon>
        <taxon>Agaricineae</taxon>
        <taxon>Agaricaceae</taxon>
        <taxon>Macrolepiota</taxon>
    </lineage>
</organism>
<gene>
    <name evidence="11" type="ORF">P691DRAFT_734765</name>
</gene>
<evidence type="ECO:0000256" key="1">
    <source>
        <dbReference type="ARBA" id="ARBA00010609"/>
    </source>
</evidence>
<evidence type="ECO:0000259" key="8">
    <source>
        <dbReference type="Pfam" id="PF00394"/>
    </source>
</evidence>
<keyword evidence="2" id="KW-0479">Metal-binding</keyword>
<evidence type="ECO:0000259" key="9">
    <source>
        <dbReference type="Pfam" id="PF07731"/>
    </source>
</evidence>
<dbReference type="AlphaFoldDB" id="A0A9P5X6Q8"/>
<keyword evidence="7" id="KW-0732">Signal</keyword>
<evidence type="ECO:0000256" key="4">
    <source>
        <dbReference type="ARBA" id="ARBA00023008"/>
    </source>
</evidence>
<keyword evidence="6" id="KW-0325">Glycoprotein</keyword>
<comment type="similarity">
    <text evidence="1">Belongs to the multicopper oxidase family.</text>
</comment>
<dbReference type="Proteomes" id="UP000807342">
    <property type="component" value="Unassembled WGS sequence"/>
</dbReference>
<dbReference type="InterPro" id="IPR045087">
    <property type="entry name" value="Cu-oxidase_fam"/>
</dbReference>
<accession>A0A9P5X6Q8</accession>
<name>A0A9P5X6Q8_9AGAR</name>
<feature type="domain" description="Plastocyanin-like" evidence="8">
    <location>
        <begin position="159"/>
        <end position="304"/>
    </location>
</feature>
<evidence type="ECO:0000256" key="2">
    <source>
        <dbReference type="ARBA" id="ARBA00022723"/>
    </source>
</evidence>
<dbReference type="InterPro" id="IPR033138">
    <property type="entry name" value="Cu_oxidase_CS"/>
</dbReference>
<protein>
    <submittedName>
        <fullName evidence="11">Multicopper oxidase</fullName>
    </submittedName>
</protein>
<feature type="domain" description="Plastocyanin-like" evidence="10">
    <location>
        <begin position="33"/>
        <end position="150"/>
    </location>
</feature>
<evidence type="ECO:0000256" key="7">
    <source>
        <dbReference type="SAM" id="SignalP"/>
    </source>
</evidence>
<dbReference type="GO" id="GO:0005507">
    <property type="term" value="F:copper ion binding"/>
    <property type="evidence" value="ECO:0007669"/>
    <property type="project" value="InterPro"/>
</dbReference>
<dbReference type="Pfam" id="PF07732">
    <property type="entry name" value="Cu-oxidase_3"/>
    <property type="match status" value="1"/>
</dbReference>
<dbReference type="Pfam" id="PF00394">
    <property type="entry name" value="Cu-oxidase"/>
    <property type="match status" value="1"/>
</dbReference>
<dbReference type="Gene3D" id="2.60.40.420">
    <property type="entry name" value="Cupredoxins - blue copper proteins"/>
    <property type="match status" value="3"/>
</dbReference>
<dbReference type="EMBL" id="MU151294">
    <property type="protein sequence ID" value="KAF9445549.1"/>
    <property type="molecule type" value="Genomic_DNA"/>
</dbReference>
<feature type="chain" id="PRO_5040191895" evidence="7">
    <location>
        <begin position="22"/>
        <end position="562"/>
    </location>
</feature>
<feature type="domain" description="Plastocyanin-like" evidence="9">
    <location>
        <begin position="368"/>
        <end position="490"/>
    </location>
</feature>
<dbReference type="Pfam" id="PF07731">
    <property type="entry name" value="Cu-oxidase_2"/>
    <property type="match status" value="1"/>
</dbReference>
<dbReference type="PANTHER" id="PTHR11709:SF511">
    <property type="entry name" value="LACCASE"/>
    <property type="match status" value="1"/>
</dbReference>
<keyword evidence="4" id="KW-0186">Copper</keyword>
<evidence type="ECO:0000313" key="12">
    <source>
        <dbReference type="Proteomes" id="UP000807342"/>
    </source>
</evidence>
<evidence type="ECO:0000256" key="5">
    <source>
        <dbReference type="ARBA" id="ARBA00023157"/>
    </source>
</evidence>
<dbReference type="SUPFAM" id="SSF49503">
    <property type="entry name" value="Cupredoxins"/>
    <property type="match status" value="3"/>
</dbReference>
<keyword evidence="3" id="KW-0560">Oxidoreductase</keyword>
<evidence type="ECO:0000313" key="11">
    <source>
        <dbReference type="EMBL" id="KAF9445549.1"/>
    </source>
</evidence>